<sequence>MLKDKLWQEKRDYKCINSRIMWSKIKIGCEKWVIISVYAPGEERSVEERERFWEMLSECVGSFESSVRVMVVGDFNAKVGKNVMEGVVGKFGVPGVNVNGEPLIELCVERNLVISNTYFMKKRINKYTRYDVARNESSLLDYVLVDKRLMGRLQDVHVYRGATDISDHYLVVATVRVRGRWEKRKVATTSKREVKVYKLREEEVRVRYKRLLAERWASAKMSSGGVEEGWNS</sequence>
<dbReference type="InterPro" id="IPR005135">
    <property type="entry name" value="Endo/exonuclease/phosphatase"/>
</dbReference>
<dbReference type="SUPFAM" id="SSF56219">
    <property type="entry name" value="DNase I-like"/>
    <property type="match status" value="1"/>
</dbReference>
<protein>
    <recommendedName>
        <fullName evidence="1">Endonuclease/exonuclease/phosphatase domain-containing protein</fullName>
    </recommendedName>
</protein>
<feature type="non-terminal residue" evidence="2">
    <location>
        <position position="232"/>
    </location>
</feature>
<dbReference type="Proteomes" id="UP001445076">
    <property type="component" value="Unassembled WGS sequence"/>
</dbReference>
<gene>
    <name evidence="2" type="ORF">OTU49_017442</name>
</gene>
<organism evidence="2 3">
    <name type="scientific">Cherax quadricarinatus</name>
    <name type="common">Australian red claw crayfish</name>
    <dbReference type="NCBI Taxonomy" id="27406"/>
    <lineage>
        <taxon>Eukaryota</taxon>
        <taxon>Metazoa</taxon>
        <taxon>Ecdysozoa</taxon>
        <taxon>Arthropoda</taxon>
        <taxon>Crustacea</taxon>
        <taxon>Multicrustacea</taxon>
        <taxon>Malacostraca</taxon>
        <taxon>Eumalacostraca</taxon>
        <taxon>Eucarida</taxon>
        <taxon>Decapoda</taxon>
        <taxon>Pleocyemata</taxon>
        <taxon>Astacidea</taxon>
        <taxon>Parastacoidea</taxon>
        <taxon>Parastacidae</taxon>
        <taxon>Cherax</taxon>
    </lineage>
</organism>
<keyword evidence="3" id="KW-1185">Reference proteome</keyword>
<name>A0AAW0WSR0_CHEQU</name>
<dbReference type="Gene3D" id="3.60.10.10">
    <property type="entry name" value="Endonuclease/exonuclease/phosphatase"/>
    <property type="match status" value="1"/>
</dbReference>
<comment type="caution">
    <text evidence="2">The sequence shown here is derived from an EMBL/GenBank/DDBJ whole genome shotgun (WGS) entry which is preliminary data.</text>
</comment>
<dbReference type="AlphaFoldDB" id="A0AAW0WSR0"/>
<evidence type="ECO:0000313" key="2">
    <source>
        <dbReference type="EMBL" id="KAK8735062.1"/>
    </source>
</evidence>
<feature type="domain" description="Endonuclease/exonuclease/phosphatase" evidence="1">
    <location>
        <begin position="33"/>
        <end position="171"/>
    </location>
</feature>
<dbReference type="EMBL" id="JARKIK010000049">
    <property type="protein sequence ID" value="KAK8735062.1"/>
    <property type="molecule type" value="Genomic_DNA"/>
</dbReference>
<dbReference type="PANTHER" id="PTHR23227:SF67">
    <property type="entry name" value="CRANIOFACIAL DEVELOPMENT PROTEIN 2-LIKE"/>
    <property type="match status" value="1"/>
</dbReference>
<proteinExistence type="predicted"/>
<dbReference type="InterPro" id="IPR036691">
    <property type="entry name" value="Endo/exonu/phosph_ase_sf"/>
</dbReference>
<evidence type="ECO:0000259" key="1">
    <source>
        <dbReference type="Pfam" id="PF14529"/>
    </source>
</evidence>
<dbReference type="GO" id="GO:0003824">
    <property type="term" value="F:catalytic activity"/>
    <property type="evidence" value="ECO:0007669"/>
    <property type="project" value="InterPro"/>
</dbReference>
<reference evidence="2 3" key="1">
    <citation type="journal article" date="2024" name="BMC Genomics">
        <title>Genome assembly of redclaw crayfish (Cherax quadricarinatus) provides insights into its immune adaptation and hypoxia tolerance.</title>
        <authorList>
            <person name="Liu Z."/>
            <person name="Zheng J."/>
            <person name="Li H."/>
            <person name="Fang K."/>
            <person name="Wang S."/>
            <person name="He J."/>
            <person name="Zhou D."/>
            <person name="Weng S."/>
            <person name="Chi M."/>
            <person name="Gu Z."/>
            <person name="He J."/>
            <person name="Li F."/>
            <person name="Wang M."/>
        </authorList>
    </citation>
    <scope>NUCLEOTIDE SEQUENCE [LARGE SCALE GENOMIC DNA]</scope>
    <source>
        <strain evidence="2">ZL_2023a</strain>
    </source>
</reference>
<dbReference type="Pfam" id="PF14529">
    <property type="entry name" value="Exo_endo_phos_2"/>
    <property type="match status" value="1"/>
</dbReference>
<dbReference type="PANTHER" id="PTHR23227">
    <property type="entry name" value="BUCENTAUR RELATED"/>
    <property type="match status" value="1"/>
</dbReference>
<dbReference type="InterPro" id="IPR027124">
    <property type="entry name" value="Swc5/CFDP1/2"/>
</dbReference>
<accession>A0AAW0WSR0</accession>
<evidence type="ECO:0000313" key="3">
    <source>
        <dbReference type="Proteomes" id="UP001445076"/>
    </source>
</evidence>